<dbReference type="AlphaFoldDB" id="A0A9P6KXF2"/>
<gene>
    <name evidence="5" type="primary">Tf2-11_6</name>
    <name evidence="5" type="ORF">NGRA_3519</name>
</gene>
<keyword evidence="6" id="KW-1185">Reference proteome</keyword>
<organism evidence="5 6">
    <name type="scientific">Nosema granulosis</name>
    <dbReference type="NCBI Taxonomy" id="83296"/>
    <lineage>
        <taxon>Eukaryota</taxon>
        <taxon>Fungi</taxon>
        <taxon>Fungi incertae sedis</taxon>
        <taxon>Microsporidia</taxon>
        <taxon>Nosematidae</taxon>
        <taxon>Nosema</taxon>
    </lineage>
</organism>
<reference evidence="5 6" key="1">
    <citation type="journal article" date="2020" name="Genome Biol. Evol.">
        <title>Comparative genomics of strictly vertically transmitted, feminizing microsporidia endosymbionts of amphipod crustaceans.</title>
        <authorList>
            <person name="Cormier A."/>
            <person name="Chebbi M.A."/>
            <person name="Giraud I."/>
            <person name="Wattier R."/>
            <person name="Teixeira M."/>
            <person name="Gilbert C."/>
            <person name="Rigaud T."/>
            <person name="Cordaux R."/>
        </authorList>
    </citation>
    <scope>NUCLEOTIDE SEQUENCE [LARGE SCALE GENOMIC DNA]</scope>
    <source>
        <strain evidence="5 6">Ou3-Ou53</strain>
    </source>
</reference>
<dbReference type="OrthoDB" id="6135341at2759"/>
<protein>
    <submittedName>
        <fullName evidence="5">Transposon Tf2-11 polyprotein</fullName>
    </submittedName>
</protein>
<keyword evidence="4" id="KW-0255">Endonuclease</keyword>
<dbReference type="EMBL" id="SBJO01001339">
    <property type="protein sequence ID" value="KAF9746905.1"/>
    <property type="molecule type" value="Genomic_DNA"/>
</dbReference>
<dbReference type="InterPro" id="IPR043128">
    <property type="entry name" value="Rev_trsase/Diguanyl_cyclase"/>
</dbReference>
<dbReference type="SUPFAM" id="SSF56672">
    <property type="entry name" value="DNA/RNA polymerases"/>
    <property type="match status" value="1"/>
</dbReference>
<comment type="caution">
    <text evidence="5">The sequence shown here is derived from an EMBL/GenBank/DDBJ whole genome shotgun (WGS) entry which is preliminary data.</text>
</comment>
<dbReference type="CDD" id="cd00303">
    <property type="entry name" value="retropepsin_like"/>
    <property type="match status" value="1"/>
</dbReference>
<dbReference type="InterPro" id="IPR043502">
    <property type="entry name" value="DNA/RNA_pol_sf"/>
</dbReference>
<evidence type="ECO:0000313" key="6">
    <source>
        <dbReference type="Proteomes" id="UP000740883"/>
    </source>
</evidence>
<feature type="non-terminal residue" evidence="5">
    <location>
        <position position="234"/>
    </location>
</feature>
<keyword evidence="2" id="KW-0548">Nucleotidyltransferase</keyword>
<keyword evidence="1" id="KW-0808">Transferase</keyword>
<dbReference type="Gene3D" id="3.10.10.10">
    <property type="entry name" value="HIV Type 1 Reverse Transcriptase, subunit A, domain 1"/>
    <property type="match status" value="1"/>
</dbReference>
<evidence type="ECO:0000256" key="4">
    <source>
        <dbReference type="ARBA" id="ARBA00022759"/>
    </source>
</evidence>
<keyword evidence="4" id="KW-0378">Hydrolase</keyword>
<evidence type="ECO:0000313" key="5">
    <source>
        <dbReference type="EMBL" id="KAF9746905.1"/>
    </source>
</evidence>
<dbReference type="InterPro" id="IPR021109">
    <property type="entry name" value="Peptidase_aspartic_dom_sf"/>
</dbReference>
<evidence type="ECO:0000256" key="3">
    <source>
        <dbReference type="ARBA" id="ARBA00022722"/>
    </source>
</evidence>
<dbReference type="SUPFAM" id="SSF50630">
    <property type="entry name" value="Acid proteases"/>
    <property type="match status" value="1"/>
</dbReference>
<dbReference type="Proteomes" id="UP000740883">
    <property type="component" value="Unassembled WGS sequence"/>
</dbReference>
<evidence type="ECO:0000256" key="1">
    <source>
        <dbReference type="ARBA" id="ARBA00022679"/>
    </source>
</evidence>
<accession>A0A9P6KXF2</accession>
<dbReference type="InterPro" id="IPR050951">
    <property type="entry name" value="Retrovirus_Pol_polyprotein"/>
</dbReference>
<dbReference type="PANTHER" id="PTHR37984">
    <property type="entry name" value="PROTEIN CBG26694"/>
    <property type="match status" value="1"/>
</dbReference>
<proteinExistence type="predicted"/>
<dbReference type="Gene3D" id="3.30.70.270">
    <property type="match status" value="1"/>
</dbReference>
<sequence length="234" mass="27726">MQNTPINNYNYDNNNKLQLIIDTGSYYSFITTKVLEKINDKPKKLRTPIKLYTCLLEEFIVEEEIELEFALGEKIYSHRFYVLPKRNDNIMILGRNWIENRHKTKERRFSKTVNEALIWLTQEKPEGYRGMACEIKTKFGYKVVEVPYRIPQTVESKVLEEVNRLLNKGYIRESKSSWLNNVRPVDKKDGSVRLTTNLMRLSDIVESDLYSSPAIDDLIYGLRDKRWFSKIDLK</sequence>
<dbReference type="GO" id="GO:0004519">
    <property type="term" value="F:endonuclease activity"/>
    <property type="evidence" value="ECO:0007669"/>
    <property type="project" value="UniProtKB-KW"/>
</dbReference>
<dbReference type="GO" id="GO:0016779">
    <property type="term" value="F:nucleotidyltransferase activity"/>
    <property type="evidence" value="ECO:0007669"/>
    <property type="project" value="UniProtKB-KW"/>
</dbReference>
<keyword evidence="3" id="KW-0540">Nuclease</keyword>
<dbReference type="Gene3D" id="2.40.70.10">
    <property type="entry name" value="Acid Proteases"/>
    <property type="match status" value="1"/>
</dbReference>
<evidence type="ECO:0000256" key="2">
    <source>
        <dbReference type="ARBA" id="ARBA00022695"/>
    </source>
</evidence>
<name>A0A9P6KXF2_9MICR</name>
<dbReference type="PANTHER" id="PTHR37984:SF5">
    <property type="entry name" value="PROTEIN NYNRIN-LIKE"/>
    <property type="match status" value="1"/>
</dbReference>